<feature type="domain" description="Ig-like" evidence="1">
    <location>
        <begin position="3"/>
        <end position="87"/>
    </location>
</feature>
<dbReference type="AlphaFoldDB" id="A0A174IHX6"/>
<evidence type="ECO:0000313" key="3">
    <source>
        <dbReference type="Proteomes" id="UP000095651"/>
    </source>
</evidence>
<dbReference type="InterPro" id="IPR013783">
    <property type="entry name" value="Ig-like_fold"/>
</dbReference>
<dbReference type="InterPro" id="IPR022038">
    <property type="entry name" value="Ig-like_bact"/>
</dbReference>
<protein>
    <recommendedName>
        <fullName evidence="1">Ig-like domain-containing protein</fullName>
    </recommendedName>
</protein>
<reference evidence="2 3" key="1">
    <citation type="submission" date="2015-09" db="EMBL/GenBank/DDBJ databases">
        <authorList>
            <consortium name="Pathogen Informatics"/>
        </authorList>
    </citation>
    <scope>NUCLEOTIDE SEQUENCE [LARGE SCALE GENOMIC DNA]</scope>
    <source>
        <strain evidence="2 3">2789STDY5608850</strain>
    </source>
</reference>
<dbReference type="Pfam" id="PF13754">
    <property type="entry name" value="Big_3_4"/>
    <property type="match status" value="1"/>
</dbReference>
<dbReference type="Gene3D" id="2.60.40.10">
    <property type="entry name" value="Immunoglobulins"/>
    <property type="match status" value="1"/>
</dbReference>
<dbReference type="EMBL" id="CYZE01000013">
    <property type="protein sequence ID" value="CUO84988.1"/>
    <property type="molecule type" value="Genomic_DNA"/>
</dbReference>
<sequence>MAVARVFGLVDGIEVILQKVDEDRWSVPVPFDADGEYVVEVVAEDEAGNQTYLSKMLYTVDAGNICIHALPLPKYTFELLQAPYQMEPQFTEYLFTRLIPKCQEVAL</sequence>
<evidence type="ECO:0000259" key="1">
    <source>
        <dbReference type="Pfam" id="PF13754"/>
    </source>
</evidence>
<proteinExistence type="predicted"/>
<dbReference type="Proteomes" id="UP000095651">
    <property type="component" value="Unassembled WGS sequence"/>
</dbReference>
<gene>
    <name evidence="2" type="ORF">ERS852407_04161</name>
</gene>
<accession>A0A174IHX6</accession>
<name>A0A174IHX6_9FIRM</name>
<organism evidence="2 3">
    <name type="scientific">Hungatella hathewayi</name>
    <dbReference type="NCBI Taxonomy" id="154046"/>
    <lineage>
        <taxon>Bacteria</taxon>
        <taxon>Bacillati</taxon>
        <taxon>Bacillota</taxon>
        <taxon>Clostridia</taxon>
        <taxon>Lachnospirales</taxon>
        <taxon>Lachnospiraceae</taxon>
        <taxon>Hungatella</taxon>
    </lineage>
</organism>
<evidence type="ECO:0000313" key="2">
    <source>
        <dbReference type="EMBL" id="CUO84988.1"/>
    </source>
</evidence>
<dbReference type="RefSeq" id="WP_055658057.1">
    <property type="nucleotide sequence ID" value="NZ_CABIXC010000013.1"/>
</dbReference>